<dbReference type="EMBL" id="ML210241">
    <property type="protein sequence ID" value="TFK22405.1"/>
    <property type="molecule type" value="Genomic_DNA"/>
</dbReference>
<gene>
    <name evidence="6" type="ORF">FA15DRAFT_596163</name>
</gene>
<evidence type="ECO:0000259" key="4">
    <source>
        <dbReference type="Pfam" id="PF00149"/>
    </source>
</evidence>
<dbReference type="InterPro" id="IPR029052">
    <property type="entry name" value="Metallo-depent_PP-like"/>
</dbReference>
<dbReference type="Gene3D" id="3.60.21.10">
    <property type="match status" value="1"/>
</dbReference>
<keyword evidence="3" id="KW-0378">Hydrolase</keyword>
<evidence type="ECO:0000256" key="1">
    <source>
        <dbReference type="ARBA" id="ARBA00006654"/>
    </source>
</evidence>
<reference evidence="6 7" key="1">
    <citation type="journal article" date="2019" name="Nat. Ecol. Evol.">
        <title>Megaphylogeny resolves global patterns of mushroom evolution.</title>
        <authorList>
            <person name="Varga T."/>
            <person name="Krizsan K."/>
            <person name="Foldi C."/>
            <person name="Dima B."/>
            <person name="Sanchez-Garcia M."/>
            <person name="Sanchez-Ramirez S."/>
            <person name="Szollosi G.J."/>
            <person name="Szarkandi J.G."/>
            <person name="Papp V."/>
            <person name="Albert L."/>
            <person name="Andreopoulos W."/>
            <person name="Angelini C."/>
            <person name="Antonin V."/>
            <person name="Barry K.W."/>
            <person name="Bougher N.L."/>
            <person name="Buchanan P."/>
            <person name="Buyck B."/>
            <person name="Bense V."/>
            <person name="Catcheside P."/>
            <person name="Chovatia M."/>
            <person name="Cooper J."/>
            <person name="Damon W."/>
            <person name="Desjardin D."/>
            <person name="Finy P."/>
            <person name="Geml J."/>
            <person name="Haridas S."/>
            <person name="Hughes K."/>
            <person name="Justo A."/>
            <person name="Karasinski D."/>
            <person name="Kautmanova I."/>
            <person name="Kiss B."/>
            <person name="Kocsube S."/>
            <person name="Kotiranta H."/>
            <person name="LaButti K.M."/>
            <person name="Lechner B.E."/>
            <person name="Liimatainen K."/>
            <person name="Lipzen A."/>
            <person name="Lukacs Z."/>
            <person name="Mihaltcheva S."/>
            <person name="Morgado L.N."/>
            <person name="Niskanen T."/>
            <person name="Noordeloos M.E."/>
            <person name="Ohm R.A."/>
            <person name="Ortiz-Santana B."/>
            <person name="Ovrebo C."/>
            <person name="Racz N."/>
            <person name="Riley R."/>
            <person name="Savchenko A."/>
            <person name="Shiryaev A."/>
            <person name="Soop K."/>
            <person name="Spirin V."/>
            <person name="Szebenyi C."/>
            <person name="Tomsovsky M."/>
            <person name="Tulloss R.E."/>
            <person name="Uehling J."/>
            <person name="Grigoriev I.V."/>
            <person name="Vagvolgyi C."/>
            <person name="Papp T."/>
            <person name="Martin F.M."/>
            <person name="Miettinen O."/>
            <person name="Hibbett D.S."/>
            <person name="Nagy L.G."/>
        </authorList>
    </citation>
    <scope>NUCLEOTIDE SEQUENCE [LARGE SCALE GENOMIC DNA]</scope>
    <source>
        <strain evidence="6 7">CBS 121175</strain>
    </source>
</reference>
<evidence type="ECO:0000256" key="2">
    <source>
        <dbReference type="ARBA" id="ARBA00022729"/>
    </source>
</evidence>
<evidence type="ECO:0000313" key="6">
    <source>
        <dbReference type="EMBL" id="TFK22405.1"/>
    </source>
</evidence>
<dbReference type="Pfam" id="PF02872">
    <property type="entry name" value="5_nucleotid_C"/>
    <property type="match status" value="1"/>
</dbReference>
<dbReference type="PANTHER" id="PTHR11575">
    <property type="entry name" value="5'-NUCLEOTIDASE-RELATED"/>
    <property type="match status" value="1"/>
</dbReference>
<organism evidence="6 7">
    <name type="scientific">Coprinopsis marcescibilis</name>
    <name type="common">Agaric fungus</name>
    <name type="synonym">Psathyrella marcescibilis</name>
    <dbReference type="NCBI Taxonomy" id="230819"/>
    <lineage>
        <taxon>Eukaryota</taxon>
        <taxon>Fungi</taxon>
        <taxon>Dikarya</taxon>
        <taxon>Basidiomycota</taxon>
        <taxon>Agaricomycotina</taxon>
        <taxon>Agaricomycetes</taxon>
        <taxon>Agaricomycetidae</taxon>
        <taxon>Agaricales</taxon>
        <taxon>Agaricineae</taxon>
        <taxon>Psathyrellaceae</taxon>
        <taxon>Coprinopsis</taxon>
    </lineage>
</organism>
<dbReference type="InterPro" id="IPR036907">
    <property type="entry name" value="5'-Nucleotdase_C_sf"/>
</dbReference>
<dbReference type="GO" id="GO:0016787">
    <property type="term" value="F:hydrolase activity"/>
    <property type="evidence" value="ECO:0007669"/>
    <property type="project" value="UniProtKB-KW"/>
</dbReference>
<accession>A0A5C3KQK1</accession>
<dbReference type="InterPro" id="IPR004843">
    <property type="entry name" value="Calcineurin-like_PHP"/>
</dbReference>
<evidence type="ECO:0000313" key="7">
    <source>
        <dbReference type="Proteomes" id="UP000307440"/>
    </source>
</evidence>
<dbReference type="Proteomes" id="UP000307440">
    <property type="component" value="Unassembled WGS sequence"/>
</dbReference>
<keyword evidence="7" id="KW-1185">Reference proteome</keyword>
<dbReference type="SUPFAM" id="SSF56300">
    <property type="entry name" value="Metallo-dependent phosphatases"/>
    <property type="match status" value="1"/>
</dbReference>
<feature type="domain" description="5'-Nucleotidase C-terminal" evidence="5">
    <location>
        <begin position="382"/>
        <end position="550"/>
    </location>
</feature>
<proteinExistence type="inferred from homology"/>
<dbReference type="OrthoDB" id="10252235at2759"/>
<dbReference type="GO" id="GO:0009166">
    <property type="term" value="P:nucleotide catabolic process"/>
    <property type="evidence" value="ECO:0007669"/>
    <property type="project" value="InterPro"/>
</dbReference>
<comment type="similarity">
    <text evidence="1 3">Belongs to the 5'-nucleotidase family.</text>
</comment>
<dbReference type="GO" id="GO:0000166">
    <property type="term" value="F:nucleotide binding"/>
    <property type="evidence" value="ECO:0007669"/>
    <property type="project" value="UniProtKB-KW"/>
</dbReference>
<dbReference type="SUPFAM" id="SSF55816">
    <property type="entry name" value="5'-nucleotidase (syn. UDP-sugar hydrolase), C-terminal domain"/>
    <property type="match status" value="1"/>
</dbReference>
<sequence length="699" mass="76989">MESDIGAEKTRYVPLVSESLDKRNCCRPGVSTVLNIAHFNDVYQVSSQKINKDETIDVTKFASLLESITDKWEERDEGLIVFSGDLFSPSIESSITRGRHMPRIINNLNVDIAIVGNHEFDFGYPRLAELVNLTAFPWLLSNILDEDTGTIPKPLKEFHIVERAGLRIGLIGLVEKDWIPTIAGWPPNFTFLDMAETGRRLSRKLRDEHRCDLVIALTHSRCGGFLWPLRDITLARDLLALSPSAQATTDITSEHGVDLLLGGHDHIYWITKGVTEWDGYDVQTPLPDAADDRGDVLIVKSGTDFQDISEVVLTVRDTPPRSVRRKVITQITGKRHTTAGRTPVHPGMKEVYDKEIGTIDGAMKDPICITEVELNVKSSFIRVHESPISNWVADCLRHAYDEALVRLGYGRADGVLLNSGGLRGDRVYSPGKITLGDLMTIVPYLDPVVVSEIDGNTLWDALESGLSKWPAQEGRFPQISGFRVEWDHGKPPGERVSGIWLLSESSQVGADGVPVLVDLEPVTRASTRKYLIVTGEYLTQGGDGYDALKDGKLVINGENGQSKSQLLRKYLAGVQLLNRKLATADTSQAQGCTTVYEGSSTVGPSSRQLAGATFSAAETENLCLLDPYERSRAREEIQGQGESMMKLGEEKEKVEMDPELVARLSALNAAEKEAIKTLPVIRPMVDGRLRDLGAGLAKA</sequence>
<dbReference type="STRING" id="230819.A0A5C3KQK1"/>
<evidence type="ECO:0000259" key="5">
    <source>
        <dbReference type="Pfam" id="PF02872"/>
    </source>
</evidence>
<dbReference type="InterPro" id="IPR008334">
    <property type="entry name" value="5'-Nucleotdase_C"/>
</dbReference>
<dbReference type="InterPro" id="IPR006179">
    <property type="entry name" value="5_nucleotidase/apyrase"/>
</dbReference>
<dbReference type="Gene3D" id="3.90.780.10">
    <property type="entry name" value="5'-Nucleotidase, C-terminal domain"/>
    <property type="match status" value="1"/>
</dbReference>
<dbReference type="PANTHER" id="PTHR11575:SF48">
    <property type="entry name" value="5'-NUCLEOTIDASE"/>
    <property type="match status" value="1"/>
</dbReference>
<name>A0A5C3KQK1_COPMA</name>
<feature type="domain" description="Calcineurin-like phosphoesterase" evidence="4">
    <location>
        <begin position="35"/>
        <end position="268"/>
    </location>
</feature>
<protein>
    <submittedName>
        <fullName evidence="6">Metallo-dependent phosphatase</fullName>
    </submittedName>
</protein>
<keyword evidence="2" id="KW-0732">Signal</keyword>
<dbReference type="PRINTS" id="PR01607">
    <property type="entry name" value="APYRASEFAMLY"/>
</dbReference>
<keyword evidence="3" id="KW-0547">Nucleotide-binding</keyword>
<evidence type="ECO:0000256" key="3">
    <source>
        <dbReference type="RuleBase" id="RU362119"/>
    </source>
</evidence>
<dbReference type="Pfam" id="PF00149">
    <property type="entry name" value="Metallophos"/>
    <property type="match status" value="1"/>
</dbReference>
<dbReference type="AlphaFoldDB" id="A0A5C3KQK1"/>